<dbReference type="Proteomes" id="UP000273643">
    <property type="component" value="Unassembled WGS sequence"/>
</dbReference>
<evidence type="ECO:0000259" key="8">
    <source>
        <dbReference type="PROSITE" id="PS51007"/>
    </source>
</evidence>
<name>A0A3N1NLA6_9GAMM</name>
<dbReference type="SUPFAM" id="SSF46626">
    <property type="entry name" value="Cytochrome c"/>
    <property type="match status" value="1"/>
</dbReference>
<dbReference type="InterPro" id="IPR009056">
    <property type="entry name" value="Cyt_c-like_dom"/>
</dbReference>
<dbReference type="RefSeq" id="WP_123637693.1">
    <property type="nucleotide sequence ID" value="NZ_RJUK01000001.1"/>
</dbReference>
<evidence type="ECO:0000256" key="2">
    <source>
        <dbReference type="ARBA" id="ARBA00022617"/>
    </source>
</evidence>
<keyword evidence="1" id="KW-0813">Transport</keyword>
<dbReference type="GO" id="GO:0020037">
    <property type="term" value="F:heme binding"/>
    <property type="evidence" value="ECO:0007669"/>
    <property type="project" value="InterPro"/>
</dbReference>
<evidence type="ECO:0000256" key="6">
    <source>
        <dbReference type="PROSITE-ProRule" id="PRU00433"/>
    </source>
</evidence>
<dbReference type="InterPro" id="IPR036909">
    <property type="entry name" value="Cyt_c-like_dom_sf"/>
</dbReference>
<dbReference type="AlphaFoldDB" id="A0A3N1NLA6"/>
<dbReference type="InterPro" id="IPR050597">
    <property type="entry name" value="Cytochrome_c_Oxidase_Subunit"/>
</dbReference>
<organism evidence="9 10">
    <name type="scientific">Marinimicrobium koreense</name>
    <dbReference type="NCBI Taxonomy" id="306545"/>
    <lineage>
        <taxon>Bacteria</taxon>
        <taxon>Pseudomonadati</taxon>
        <taxon>Pseudomonadota</taxon>
        <taxon>Gammaproteobacteria</taxon>
        <taxon>Cellvibrionales</taxon>
        <taxon>Cellvibrionaceae</taxon>
        <taxon>Marinimicrobium</taxon>
    </lineage>
</organism>
<sequence length="127" mass="13599">MTSNNLPWRLLKGALLLSAGWALMACSDSESGGSAQASLSPEQQRIDEGKRVARMCVGCHGPEGVSRVASYPSIAGLSQEYLEEQLYAFRSGERDNPMMSSVARNLSDEAIDSLSHYFASLPGAGDE</sequence>
<feature type="chain" id="PRO_5018208690" evidence="7">
    <location>
        <begin position="25"/>
        <end position="127"/>
    </location>
</feature>
<keyword evidence="3 6" id="KW-0479">Metal-binding</keyword>
<dbReference type="Gene3D" id="1.10.760.10">
    <property type="entry name" value="Cytochrome c-like domain"/>
    <property type="match status" value="1"/>
</dbReference>
<evidence type="ECO:0000256" key="3">
    <source>
        <dbReference type="ARBA" id="ARBA00022723"/>
    </source>
</evidence>
<proteinExistence type="predicted"/>
<keyword evidence="4" id="KW-0249">Electron transport</keyword>
<evidence type="ECO:0000313" key="10">
    <source>
        <dbReference type="Proteomes" id="UP000273643"/>
    </source>
</evidence>
<feature type="signal peptide" evidence="7">
    <location>
        <begin position="1"/>
        <end position="24"/>
    </location>
</feature>
<feature type="domain" description="Cytochrome c" evidence="8">
    <location>
        <begin position="44"/>
        <end position="122"/>
    </location>
</feature>
<dbReference type="PROSITE" id="PS51007">
    <property type="entry name" value="CYTC"/>
    <property type="match status" value="1"/>
</dbReference>
<evidence type="ECO:0000313" key="9">
    <source>
        <dbReference type="EMBL" id="ROQ20564.1"/>
    </source>
</evidence>
<keyword evidence="2 6" id="KW-0349">Heme</keyword>
<evidence type="ECO:0000256" key="7">
    <source>
        <dbReference type="SAM" id="SignalP"/>
    </source>
</evidence>
<dbReference type="GO" id="GO:0046872">
    <property type="term" value="F:metal ion binding"/>
    <property type="evidence" value="ECO:0007669"/>
    <property type="project" value="UniProtKB-KW"/>
</dbReference>
<protein>
    <submittedName>
        <fullName evidence="9">Cytochrome c553</fullName>
    </submittedName>
</protein>
<evidence type="ECO:0000256" key="1">
    <source>
        <dbReference type="ARBA" id="ARBA00022448"/>
    </source>
</evidence>
<dbReference type="OrthoDB" id="9796421at2"/>
<comment type="caution">
    <text evidence="9">The sequence shown here is derived from an EMBL/GenBank/DDBJ whole genome shotgun (WGS) entry which is preliminary data.</text>
</comment>
<dbReference type="EMBL" id="RJUK01000001">
    <property type="protein sequence ID" value="ROQ20564.1"/>
    <property type="molecule type" value="Genomic_DNA"/>
</dbReference>
<evidence type="ECO:0000256" key="4">
    <source>
        <dbReference type="ARBA" id="ARBA00022982"/>
    </source>
</evidence>
<dbReference type="PANTHER" id="PTHR33751">
    <property type="entry name" value="CBB3-TYPE CYTOCHROME C OXIDASE SUBUNIT FIXP"/>
    <property type="match status" value="1"/>
</dbReference>
<dbReference type="Pfam" id="PF00034">
    <property type="entry name" value="Cytochrom_C"/>
    <property type="match status" value="1"/>
</dbReference>
<dbReference type="GO" id="GO:0009055">
    <property type="term" value="F:electron transfer activity"/>
    <property type="evidence" value="ECO:0007669"/>
    <property type="project" value="InterPro"/>
</dbReference>
<reference evidence="9 10" key="1">
    <citation type="submission" date="2018-11" db="EMBL/GenBank/DDBJ databases">
        <title>Genomic Encyclopedia of Type Strains, Phase IV (KMG-IV): sequencing the most valuable type-strain genomes for metagenomic binning, comparative biology and taxonomic classification.</title>
        <authorList>
            <person name="Goeker M."/>
        </authorList>
    </citation>
    <scope>NUCLEOTIDE SEQUENCE [LARGE SCALE GENOMIC DNA]</scope>
    <source>
        <strain evidence="9 10">DSM 16974</strain>
    </source>
</reference>
<gene>
    <name evidence="9" type="ORF">EDC38_1171</name>
</gene>
<evidence type="ECO:0000256" key="5">
    <source>
        <dbReference type="ARBA" id="ARBA00023004"/>
    </source>
</evidence>
<keyword evidence="5 6" id="KW-0408">Iron</keyword>
<accession>A0A3N1NLA6</accession>
<keyword evidence="7" id="KW-0732">Signal</keyword>
<dbReference type="PANTHER" id="PTHR33751:SF9">
    <property type="entry name" value="CYTOCHROME C4"/>
    <property type="match status" value="1"/>
</dbReference>
<keyword evidence="10" id="KW-1185">Reference proteome</keyword>